<dbReference type="STRING" id="1265313.HRUBRA_00293"/>
<dbReference type="RefSeq" id="WP_035514335.1">
    <property type="nucleotide sequence ID" value="NZ_KN234748.1"/>
</dbReference>
<dbReference type="OrthoDB" id="6121451at2"/>
<gene>
    <name evidence="1" type="ORF">HRUBRA_00293</name>
</gene>
<comment type="caution">
    <text evidence="1">The sequence shown here is derived from an EMBL/GenBank/DDBJ whole genome shotgun (WGS) entry which is preliminary data.</text>
</comment>
<dbReference type="HOGENOM" id="CLU_1048518_0_0_6"/>
<evidence type="ECO:0000313" key="1">
    <source>
        <dbReference type="EMBL" id="KGE05091.1"/>
    </source>
</evidence>
<dbReference type="AlphaFoldDB" id="A0A095XZC5"/>
<accession>A0A095XZC5</accession>
<dbReference type="PATRIC" id="fig|1265313.6.peg.293"/>
<protein>
    <submittedName>
        <fullName evidence="1">Uncharacterized protein</fullName>
    </submittedName>
</protein>
<sequence length="281" mass="29211">MAPPSLPSLPPLAVVLLAGLSLPARAQLPLSIEALLVQDHRLSATVIAGRSSHREPVLARGPAGASLAWREFTVDQSGFGLRYGVSPRLELNARYEHNSLHWTLDGGSAGRDSGARVVAGANWLALRGSAGSLLLDVRLDAAARTLGSLDGWQAAAGGSLGATWYRPLDPVVLAVAARYREVRSRRTPLGTLQPAPATTVDASVNFALNQQVTLLGGVALVHQDEGGTPLPRASGGSLRASLMTGLAYQPVAPATLFLRARLPVGASEGGGGITAELLYEF</sequence>
<dbReference type="Proteomes" id="UP000029640">
    <property type="component" value="Unassembled WGS sequence"/>
</dbReference>
<dbReference type="EMBL" id="AUVB01000012">
    <property type="protein sequence ID" value="KGE05091.1"/>
    <property type="molecule type" value="Genomic_DNA"/>
</dbReference>
<reference evidence="1 2" key="1">
    <citation type="journal article" date="2014" name="Genome Announc.">
        <title>Genome Sequence of Gammaproteobacterial Pseudohaliea rubra Type Strain DSM 19751, Isolated from Coastal Seawater of the Mediterranean Sea.</title>
        <authorList>
            <person name="Spring S."/>
            <person name="Fiebig A."/>
            <person name="Riedel T."/>
            <person name="Goker M."/>
            <person name="Klenk H.P."/>
        </authorList>
    </citation>
    <scope>NUCLEOTIDE SEQUENCE [LARGE SCALE GENOMIC DNA]</scope>
    <source>
        <strain evidence="1 2">DSM 19751</strain>
    </source>
</reference>
<keyword evidence="2" id="KW-1185">Reference proteome</keyword>
<organism evidence="1 2">
    <name type="scientific">Pseudohaliea rubra DSM 19751</name>
    <dbReference type="NCBI Taxonomy" id="1265313"/>
    <lineage>
        <taxon>Bacteria</taxon>
        <taxon>Pseudomonadati</taxon>
        <taxon>Pseudomonadota</taxon>
        <taxon>Gammaproteobacteria</taxon>
        <taxon>Cellvibrionales</taxon>
        <taxon>Halieaceae</taxon>
        <taxon>Pseudohaliea</taxon>
    </lineage>
</organism>
<proteinExistence type="predicted"/>
<name>A0A095XZC5_9GAMM</name>
<dbReference type="eggNOG" id="ENOG5031IG6">
    <property type="taxonomic scope" value="Bacteria"/>
</dbReference>
<evidence type="ECO:0000313" key="2">
    <source>
        <dbReference type="Proteomes" id="UP000029640"/>
    </source>
</evidence>